<name>A0ABU0INX7_9CAUL</name>
<evidence type="ECO:0000313" key="2">
    <source>
        <dbReference type="Proteomes" id="UP001228905"/>
    </source>
</evidence>
<protein>
    <recommendedName>
        <fullName evidence="3">Phenylacetic acid degradation protein PaaB</fullName>
    </recommendedName>
</protein>
<proteinExistence type="predicted"/>
<reference evidence="1 2" key="1">
    <citation type="submission" date="2023-07" db="EMBL/GenBank/DDBJ databases">
        <title>Genomic Encyclopedia of Type Strains, Phase IV (KMG-IV): sequencing the most valuable type-strain genomes for metagenomic binning, comparative biology and taxonomic classification.</title>
        <authorList>
            <person name="Goeker M."/>
        </authorList>
    </citation>
    <scope>NUCLEOTIDE SEQUENCE [LARGE SCALE GENOMIC DNA]</scope>
    <source>
        <strain evidence="1 2">DSM 18695</strain>
    </source>
</reference>
<dbReference type="RefSeq" id="WP_307347843.1">
    <property type="nucleotide sequence ID" value="NZ_JAUSVS010000002.1"/>
</dbReference>
<comment type="caution">
    <text evidence="1">The sequence shown here is derived from an EMBL/GenBank/DDBJ whole genome shotgun (WGS) entry which is preliminary data.</text>
</comment>
<keyword evidence="2" id="KW-1185">Reference proteome</keyword>
<organism evidence="1 2">
    <name type="scientific">Caulobacter ginsengisoli</name>
    <dbReference type="NCBI Taxonomy" id="400775"/>
    <lineage>
        <taxon>Bacteria</taxon>
        <taxon>Pseudomonadati</taxon>
        <taxon>Pseudomonadota</taxon>
        <taxon>Alphaproteobacteria</taxon>
        <taxon>Caulobacterales</taxon>
        <taxon>Caulobacteraceae</taxon>
        <taxon>Caulobacter</taxon>
    </lineage>
</organism>
<sequence>MQDYVFHVHYLDRPEPEVLAVVVRDDQRAHELARQRLAEGHAAIEVWSRERRLFRVSREGGQKDAQSA</sequence>
<evidence type="ECO:0000313" key="1">
    <source>
        <dbReference type="EMBL" id="MDQ0463706.1"/>
    </source>
</evidence>
<dbReference type="EMBL" id="JAUSVS010000002">
    <property type="protein sequence ID" value="MDQ0463706.1"/>
    <property type="molecule type" value="Genomic_DNA"/>
</dbReference>
<evidence type="ECO:0008006" key="3">
    <source>
        <dbReference type="Google" id="ProtNLM"/>
    </source>
</evidence>
<accession>A0ABU0INX7</accession>
<gene>
    <name evidence="1" type="ORF">QO010_001477</name>
</gene>
<dbReference type="Proteomes" id="UP001228905">
    <property type="component" value="Unassembled WGS sequence"/>
</dbReference>